<comment type="function">
    <text evidence="6">S-adenosyl-L-methionine-dependent methyltransferase that catalyzes the trimethylation of the amino group of the modified target histidine residue in translation elongation factor 2 (EF-2), to form an intermediate called diphthine. The three successive methylation reactions represent the second step of diphthamide biosynthesis.</text>
</comment>
<evidence type="ECO:0000256" key="5">
    <source>
        <dbReference type="ARBA" id="ARBA00022691"/>
    </source>
</evidence>
<gene>
    <name evidence="6" type="primary">dphB</name>
    <name evidence="9" type="ordered locus">Cmaq_1990</name>
</gene>
<comment type="subunit">
    <text evidence="6">Homodimer.</text>
</comment>
<dbReference type="OrthoDB" id="39139at2157"/>
<feature type="binding site" evidence="6 7">
    <location>
        <position position="89"/>
    </location>
    <ligand>
        <name>S-adenosyl-L-methionine</name>
        <dbReference type="ChEBI" id="CHEBI:59789"/>
    </ligand>
</feature>
<comment type="catalytic activity">
    <reaction evidence="6">
        <text>2-[(3S)-amino-3-carboxypropyl]-L-histidyl-[translation elongation factor 2] + 3 S-adenosyl-L-methionine = diphthine-[translation elongation factor 2] + 3 S-adenosyl-L-homocysteine + 3 H(+)</text>
        <dbReference type="Rhea" id="RHEA:36415"/>
        <dbReference type="Rhea" id="RHEA-COMP:9749"/>
        <dbReference type="Rhea" id="RHEA-COMP:10172"/>
        <dbReference type="ChEBI" id="CHEBI:15378"/>
        <dbReference type="ChEBI" id="CHEBI:57856"/>
        <dbReference type="ChEBI" id="CHEBI:59789"/>
        <dbReference type="ChEBI" id="CHEBI:73995"/>
        <dbReference type="ChEBI" id="CHEBI:82696"/>
        <dbReference type="EC" id="2.1.1.98"/>
    </reaction>
</comment>
<dbReference type="InterPro" id="IPR000878">
    <property type="entry name" value="4pyrrol_Mease"/>
</dbReference>
<dbReference type="NCBIfam" id="TIGR00522">
    <property type="entry name" value="dph5"/>
    <property type="match status" value="1"/>
</dbReference>
<dbReference type="Proteomes" id="UP000001137">
    <property type="component" value="Chromosome"/>
</dbReference>
<feature type="binding site" evidence="6 7">
    <location>
        <position position="12"/>
    </location>
    <ligand>
        <name>S-adenosyl-L-methionine</name>
        <dbReference type="ChEBI" id="CHEBI:59789"/>
    </ligand>
</feature>
<keyword evidence="5 6" id="KW-0949">S-adenosyl-L-methionine</keyword>
<dbReference type="GO" id="GO:0017183">
    <property type="term" value="P:protein histidyl modification to diphthamide"/>
    <property type="evidence" value="ECO:0007669"/>
    <property type="project" value="UniProtKB-UniRule"/>
</dbReference>
<dbReference type="GeneID" id="5708554"/>
<feature type="binding site" evidence="6 7">
    <location>
        <position position="92"/>
    </location>
    <ligand>
        <name>S-adenosyl-L-methionine</name>
        <dbReference type="ChEBI" id="CHEBI:59789"/>
    </ligand>
</feature>
<evidence type="ECO:0000313" key="9">
    <source>
        <dbReference type="EMBL" id="ABW02806.1"/>
    </source>
</evidence>
<evidence type="ECO:0000256" key="1">
    <source>
        <dbReference type="ARBA" id="ARBA00005156"/>
    </source>
</evidence>
<keyword evidence="10" id="KW-1185">Reference proteome</keyword>
<dbReference type="Gene3D" id="3.40.1010.10">
    <property type="entry name" value="Cobalt-precorrin-4 Transmethylase, Domain 1"/>
    <property type="match status" value="1"/>
</dbReference>
<reference evidence="9 10" key="1">
    <citation type="submission" date="2007-10" db="EMBL/GenBank/DDBJ databases">
        <title>Complete sequence of Caldivirga maquilingensis IC-167.</title>
        <authorList>
            <consortium name="US DOE Joint Genome Institute"/>
            <person name="Copeland A."/>
            <person name="Lucas S."/>
            <person name="Lapidus A."/>
            <person name="Barry K."/>
            <person name="Glavina del Rio T."/>
            <person name="Dalin E."/>
            <person name="Tice H."/>
            <person name="Pitluck S."/>
            <person name="Saunders E."/>
            <person name="Brettin T."/>
            <person name="Bruce D."/>
            <person name="Detter J.C."/>
            <person name="Han C."/>
            <person name="Schmutz J."/>
            <person name="Larimer F."/>
            <person name="Land M."/>
            <person name="Hauser L."/>
            <person name="Kyrpides N."/>
            <person name="Ivanova N."/>
            <person name="Biddle J.F."/>
            <person name="Zhang Z."/>
            <person name="Fitz-Gibbon S.T."/>
            <person name="Lowe T.M."/>
            <person name="Saltikov C."/>
            <person name="House C.H."/>
            <person name="Richardson P."/>
        </authorList>
    </citation>
    <scope>NUCLEOTIDE SEQUENCE [LARGE SCALE GENOMIC DNA]</scope>
    <source>
        <strain evidence="10">ATCC 700844 / DSM 13496 / JCM 10307 / IC-167</strain>
    </source>
</reference>
<dbReference type="RefSeq" id="WP_012187025.1">
    <property type="nucleotide sequence ID" value="NC_009954.1"/>
</dbReference>
<accession>A8MC22</accession>
<comment type="pathway">
    <text evidence="1 6">Protein modification; peptidyl-diphthamide biosynthesis.</text>
</comment>
<keyword evidence="4 6" id="KW-0808">Transferase</keyword>
<dbReference type="SUPFAM" id="SSF53790">
    <property type="entry name" value="Tetrapyrrole methylase"/>
    <property type="match status" value="1"/>
</dbReference>
<comment type="similarity">
    <text evidence="2 6">Belongs to the diphthine synthase family.</text>
</comment>
<evidence type="ECO:0000313" key="10">
    <source>
        <dbReference type="Proteomes" id="UP000001137"/>
    </source>
</evidence>
<dbReference type="Pfam" id="PF00590">
    <property type="entry name" value="TP_methylase"/>
    <property type="match status" value="1"/>
</dbReference>
<dbReference type="InterPro" id="IPR014776">
    <property type="entry name" value="4pyrrole_Mease_sub2"/>
</dbReference>
<feature type="binding site" evidence="6 7">
    <location>
        <position position="169"/>
    </location>
    <ligand>
        <name>S-adenosyl-L-methionine</name>
        <dbReference type="ChEBI" id="CHEBI:59789"/>
    </ligand>
</feature>
<sequence>MNGVLYIVGIGLAPNQITQEAIEVLKNTGAVFIEEYTSMFEVKPSEYLTRIIGKPVTPVNRRELEEENGSILIKAVKEYGSAALVTIGDPMIATTHSALLITAVEAGFSVKVINGISIVCSAISQVGLSPYKLGPVATVTYERGGVLSRRAYEVLLSNISNGLHTLLLLDIKDGGGFMSIKEAAEVLTRIEDEVKLGLVNDDLAAVFGSRIGWVDQAIKVTSITKPPDLKPPSIIVVPGLLNPVELDLLKLVHGADEGLLKRHIEHVKSFLRNP</sequence>
<dbReference type="EC" id="2.1.1.98" evidence="6"/>
<dbReference type="GO" id="GO:0032259">
    <property type="term" value="P:methylation"/>
    <property type="evidence" value="ECO:0007669"/>
    <property type="project" value="UniProtKB-KW"/>
</dbReference>
<dbReference type="CDD" id="cd11647">
    <property type="entry name" value="DHP5_DphB"/>
    <property type="match status" value="1"/>
</dbReference>
<dbReference type="AlphaFoldDB" id="A8MC22"/>
<feature type="binding site" evidence="6 7">
    <location>
        <begin position="117"/>
        <end position="118"/>
    </location>
    <ligand>
        <name>S-adenosyl-L-methionine</name>
        <dbReference type="ChEBI" id="CHEBI:59789"/>
    </ligand>
</feature>
<dbReference type="KEGG" id="cma:Cmaq_1990"/>
<dbReference type="HAMAP" id="MF_01084">
    <property type="entry name" value="Diphthine_synth"/>
    <property type="match status" value="1"/>
</dbReference>
<dbReference type="GO" id="GO:0004164">
    <property type="term" value="F:diphthine synthase activity"/>
    <property type="evidence" value="ECO:0007669"/>
    <property type="project" value="UniProtKB-UniRule"/>
</dbReference>
<evidence type="ECO:0000259" key="8">
    <source>
        <dbReference type="Pfam" id="PF00590"/>
    </source>
</evidence>
<dbReference type="InterPro" id="IPR004551">
    <property type="entry name" value="Dphthn_synthase"/>
</dbReference>
<evidence type="ECO:0000256" key="6">
    <source>
        <dbReference type="HAMAP-Rule" id="MF_01084"/>
    </source>
</evidence>
<dbReference type="HOGENOM" id="CLU_066040_0_0_2"/>
<dbReference type="Gene3D" id="3.30.950.10">
    <property type="entry name" value="Methyltransferase, Cobalt-precorrin-4 Transmethylase, Domain 2"/>
    <property type="match status" value="1"/>
</dbReference>
<dbReference type="UniPathway" id="UPA00559"/>
<dbReference type="EMBL" id="CP000852">
    <property type="protein sequence ID" value="ABW02806.1"/>
    <property type="molecule type" value="Genomic_DNA"/>
</dbReference>
<keyword evidence="3 6" id="KW-0489">Methyltransferase</keyword>
<protein>
    <recommendedName>
        <fullName evidence="6">Diphthine synthase</fullName>
        <ecNumber evidence="6">2.1.1.98</ecNumber>
    </recommendedName>
    <alternativeName>
        <fullName evidence="6">Diphthamide biosynthesis methyltransferase</fullName>
    </alternativeName>
</protein>
<evidence type="ECO:0000256" key="2">
    <source>
        <dbReference type="ARBA" id="ARBA00006729"/>
    </source>
</evidence>
<evidence type="ECO:0000256" key="4">
    <source>
        <dbReference type="ARBA" id="ARBA00022679"/>
    </source>
</evidence>
<dbReference type="eggNOG" id="arCOG04161">
    <property type="taxonomic scope" value="Archaea"/>
</dbReference>
<comment type="caution">
    <text evidence="6">Lacks conserved residue(s) required for the propagation of feature annotation.</text>
</comment>
<dbReference type="PANTHER" id="PTHR10882">
    <property type="entry name" value="DIPHTHINE SYNTHASE"/>
    <property type="match status" value="1"/>
</dbReference>
<dbReference type="PANTHER" id="PTHR10882:SF0">
    <property type="entry name" value="DIPHTHINE METHYL ESTER SYNTHASE"/>
    <property type="match status" value="1"/>
</dbReference>
<proteinExistence type="inferred from homology"/>
<dbReference type="InterPro" id="IPR014777">
    <property type="entry name" value="4pyrrole_Mease_sub1"/>
</dbReference>
<organism evidence="9 10">
    <name type="scientific">Caldivirga maquilingensis (strain ATCC 700844 / DSM 13496 / JCM 10307 / IC-167)</name>
    <dbReference type="NCBI Taxonomy" id="397948"/>
    <lineage>
        <taxon>Archaea</taxon>
        <taxon>Thermoproteota</taxon>
        <taxon>Thermoprotei</taxon>
        <taxon>Thermoproteales</taxon>
        <taxon>Thermoproteaceae</taxon>
        <taxon>Caldivirga</taxon>
    </lineage>
</organism>
<dbReference type="STRING" id="397948.Cmaq_1990"/>
<evidence type="ECO:0000256" key="3">
    <source>
        <dbReference type="ARBA" id="ARBA00022603"/>
    </source>
</evidence>
<name>A8MC22_CALMQ</name>
<evidence type="ECO:0000256" key="7">
    <source>
        <dbReference type="PIRSR" id="PIRSR036432-1"/>
    </source>
</evidence>
<feature type="domain" description="Tetrapyrrole methylase" evidence="8">
    <location>
        <begin position="5"/>
        <end position="224"/>
    </location>
</feature>
<dbReference type="PIRSF" id="PIRSF036432">
    <property type="entry name" value="Diphthine_synth"/>
    <property type="match status" value="1"/>
</dbReference>
<dbReference type="InterPro" id="IPR035996">
    <property type="entry name" value="4pyrrol_Methylase_sf"/>
</dbReference>